<evidence type="ECO:0000256" key="12">
    <source>
        <dbReference type="ARBA" id="ARBA00023136"/>
    </source>
</evidence>
<evidence type="ECO:0000256" key="4">
    <source>
        <dbReference type="ARBA" id="ARBA00022519"/>
    </source>
</evidence>
<dbReference type="GO" id="GO:0009002">
    <property type="term" value="F:serine-type D-Ala-D-Ala carboxypeptidase activity"/>
    <property type="evidence" value="ECO:0007669"/>
    <property type="project" value="UniProtKB-EC"/>
</dbReference>
<dbReference type="RefSeq" id="WP_380021136.1">
    <property type="nucleotide sequence ID" value="NZ_JBHSHD010000008.1"/>
</dbReference>
<dbReference type="EMBL" id="JBHSHD010000008">
    <property type="protein sequence ID" value="MFC4820961.1"/>
    <property type="molecule type" value="Genomic_DNA"/>
</dbReference>
<evidence type="ECO:0000256" key="15">
    <source>
        <dbReference type="SAM" id="MobiDB-lite"/>
    </source>
</evidence>
<dbReference type="InterPro" id="IPR036138">
    <property type="entry name" value="PBP_dimer_sf"/>
</dbReference>
<comment type="pathway">
    <text evidence="14">Cell wall biogenesis; peptidoglycan biosynthesis.</text>
</comment>
<evidence type="ECO:0000313" key="18">
    <source>
        <dbReference type="EMBL" id="MFC4820961.1"/>
    </source>
</evidence>
<evidence type="ECO:0000256" key="9">
    <source>
        <dbReference type="ARBA" id="ARBA00022960"/>
    </source>
</evidence>
<dbReference type="InterPro" id="IPR005311">
    <property type="entry name" value="PBP_dimer"/>
</dbReference>
<keyword evidence="13 14" id="KW-0961">Cell wall biogenesis/degradation</keyword>
<dbReference type="PANTHER" id="PTHR30627">
    <property type="entry name" value="PEPTIDOGLYCAN D,D-TRANSPEPTIDASE"/>
    <property type="match status" value="1"/>
</dbReference>
<accession>A0ABV9QV82</accession>
<dbReference type="Pfam" id="PF03717">
    <property type="entry name" value="PBP_dimer"/>
    <property type="match status" value="1"/>
</dbReference>
<dbReference type="Gene3D" id="3.30.1390.30">
    <property type="entry name" value="Penicillin-binding protein 2a, domain 3"/>
    <property type="match status" value="1"/>
</dbReference>
<evidence type="ECO:0000256" key="14">
    <source>
        <dbReference type="HAMAP-Rule" id="MF_02081"/>
    </source>
</evidence>
<keyword evidence="3 14" id="KW-1003">Cell membrane</keyword>
<evidence type="ECO:0000259" key="16">
    <source>
        <dbReference type="Pfam" id="PF00905"/>
    </source>
</evidence>
<evidence type="ECO:0000259" key="17">
    <source>
        <dbReference type="Pfam" id="PF03717"/>
    </source>
</evidence>
<feature type="active site" description="Acyl-ester intermediate" evidence="14">
    <location>
        <position position="328"/>
    </location>
</feature>
<dbReference type="EC" id="3.4.16.4" evidence="14"/>
<keyword evidence="5 14" id="KW-0121">Carboxypeptidase</keyword>
<comment type="caution">
    <text evidence="18">The sequence shown here is derived from an EMBL/GenBank/DDBJ whole genome shotgun (WGS) entry which is preliminary data.</text>
</comment>
<name>A0ABV9QV82_9GAMM</name>
<keyword evidence="10 14" id="KW-0573">Peptidoglycan synthesis</keyword>
<comment type="catalytic activity">
    <reaction evidence="14">
        <text>Preferential cleavage: (Ac)2-L-Lys-D-Ala-|-D-Ala. Also transpeptidation of peptidyl-alanyl moieties that are N-acyl substituents of D-alanine.</text>
        <dbReference type="EC" id="3.4.16.4"/>
    </reaction>
</comment>
<sequence length="654" mass="71282">MPTSFKPIKENRHEYALFRRRALAGFLIIVLCLAALAARFHFLQIVRHEEFSTRSDANRVLTRPLAPARGLIYDRNGLLLAENVAAFRLEVTPEQAGDLPRLFETLGRIVPIGEDDVARFNVLRKGKRSYQGVPLRLKLSEEEIARFSINRWAFPGVEVVPYLTRSYPLGAEFAHTVGYVGRIDNDDLARLDKDDYAGTTHVGKTGIERFYEDRLHGEPGYEKIEVNADHRPIGEPLARVAPKPGENLYLTIDAHLQEATEAAFGGRAGAAVAIDPRNGEILAMVGVPSYDPNLFVNGISRADYAALLEAPNKPLLNRLLRGNYTPGSTMKPFVALAGLELGLRKPSDTVLSTGEFFIPGQSRAYRDDVRGGFGRVDLQQAISRSVNTYFYSLALDMGIDRFSGYLGKFGFGRPTGIDLVGEGGGVLPSREWKRGRYKQPWFPGETVIAGIGQGYWVVTPLQLANALATLANRGVPHVPHLLRAVVSGIDRPLEMVDKARPLPSVIHNPADWRAVLDGMIGVVASGTARGLGEGFPYVIAGKTGTAERFSRTDETWTSISASPIERHQVLFECFTPAEEPRIAVIVALEAGRSGASDAAPIARKILDAWLPGDQEQQSRLGAAATSVESGPAPDSPARKSATTADLRQPAQAAP</sequence>
<protein>
    <recommendedName>
        <fullName evidence="14">Peptidoglycan D,D-transpeptidase MrdA</fullName>
        <ecNumber evidence="14">3.4.16.4</ecNumber>
    </recommendedName>
    <alternativeName>
        <fullName evidence="14">Penicillin-binding protein 2</fullName>
        <shortName evidence="14">PBP-2</shortName>
    </alternativeName>
</protein>
<dbReference type="Gene3D" id="3.40.710.10">
    <property type="entry name" value="DD-peptidase/beta-lactamase superfamily"/>
    <property type="match status" value="1"/>
</dbReference>
<dbReference type="InterPro" id="IPR012338">
    <property type="entry name" value="Beta-lactam/transpept-like"/>
</dbReference>
<proteinExistence type="inferred from homology"/>
<keyword evidence="7 14" id="KW-0812">Transmembrane</keyword>
<evidence type="ECO:0000256" key="13">
    <source>
        <dbReference type="ARBA" id="ARBA00023316"/>
    </source>
</evidence>
<keyword evidence="9 14" id="KW-0133">Cell shape</keyword>
<evidence type="ECO:0000256" key="1">
    <source>
        <dbReference type="ARBA" id="ARBA00004167"/>
    </source>
</evidence>
<evidence type="ECO:0000256" key="5">
    <source>
        <dbReference type="ARBA" id="ARBA00022645"/>
    </source>
</evidence>
<evidence type="ECO:0000256" key="10">
    <source>
        <dbReference type="ARBA" id="ARBA00022984"/>
    </source>
</evidence>
<keyword evidence="6 14" id="KW-0645">Protease</keyword>
<feature type="domain" description="Penicillin-binding protein transpeptidase" evidence="16">
    <location>
        <begin position="269"/>
        <end position="607"/>
    </location>
</feature>
<dbReference type="InterPro" id="IPR001460">
    <property type="entry name" value="PCN-bd_Tpept"/>
</dbReference>
<reference evidence="19" key="1">
    <citation type="journal article" date="2019" name="Int. J. Syst. Evol. Microbiol.">
        <title>The Global Catalogue of Microorganisms (GCM) 10K type strain sequencing project: providing services to taxonomists for standard genome sequencing and annotation.</title>
        <authorList>
            <consortium name="The Broad Institute Genomics Platform"/>
            <consortium name="The Broad Institute Genome Sequencing Center for Infectious Disease"/>
            <person name="Wu L."/>
            <person name="Ma J."/>
        </authorList>
    </citation>
    <scope>NUCLEOTIDE SEQUENCE [LARGE SCALE GENOMIC DNA]</scope>
    <source>
        <strain evidence="19">CCUG 30340</strain>
    </source>
</reference>
<dbReference type="Gene3D" id="3.90.1310.10">
    <property type="entry name" value="Penicillin-binding protein 2a (Domain 2)"/>
    <property type="match status" value="1"/>
</dbReference>
<dbReference type="Pfam" id="PF00905">
    <property type="entry name" value="Transpeptidase"/>
    <property type="match status" value="1"/>
</dbReference>
<comment type="caution">
    <text evidence="14">Lacks conserved residue(s) required for the propagation of feature annotation.</text>
</comment>
<dbReference type="SUPFAM" id="SSF56519">
    <property type="entry name" value="Penicillin binding protein dimerisation domain"/>
    <property type="match status" value="1"/>
</dbReference>
<feature type="domain" description="Penicillin-binding protein dimerisation" evidence="17">
    <location>
        <begin position="66"/>
        <end position="234"/>
    </location>
</feature>
<gene>
    <name evidence="14 18" type="primary">mrdA</name>
    <name evidence="18" type="ORF">ACFO6Q_11540</name>
</gene>
<keyword evidence="8 14" id="KW-0378">Hydrolase</keyword>
<keyword evidence="12 14" id="KW-0472">Membrane</keyword>
<evidence type="ECO:0000256" key="3">
    <source>
        <dbReference type="ARBA" id="ARBA00022475"/>
    </source>
</evidence>
<evidence type="ECO:0000256" key="2">
    <source>
        <dbReference type="ARBA" id="ARBA00004236"/>
    </source>
</evidence>
<feature type="region of interest" description="Disordered" evidence="15">
    <location>
        <begin position="615"/>
        <end position="654"/>
    </location>
</feature>
<dbReference type="HAMAP" id="MF_02081">
    <property type="entry name" value="MrdA_transpept"/>
    <property type="match status" value="1"/>
</dbReference>
<evidence type="ECO:0000256" key="7">
    <source>
        <dbReference type="ARBA" id="ARBA00022692"/>
    </source>
</evidence>
<evidence type="ECO:0000256" key="8">
    <source>
        <dbReference type="ARBA" id="ARBA00022801"/>
    </source>
</evidence>
<dbReference type="NCBIfam" id="TIGR03423">
    <property type="entry name" value="pbp2_mrdA"/>
    <property type="match status" value="1"/>
</dbReference>
<dbReference type="InterPro" id="IPR050515">
    <property type="entry name" value="Beta-lactam/transpept"/>
</dbReference>
<comment type="similarity">
    <text evidence="14">Belongs to the transpeptidase family. MrdA subfamily.</text>
</comment>
<organism evidence="18 19">
    <name type="scientific">Dokdonella ginsengisoli</name>
    <dbReference type="NCBI Taxonomy" id="363846"/>
    <lineage>
        <taxon>Bacteria</taxon>
        <taxon>Pseudomonadati</taxon>
        <taxon>Pseudomonadota</taxon>
        <taxon>Gammaproteobacteria</taxon>
        <taxon>Lysobacterales</taxon>
        <taxon>Rhodanobacteraceae</taxon>
        <taxon>Dokdonella</taxon>
    </lineage>
</organism>
<comment type="subcellular location">
    <subcellularLocation>
        <location evidence="2">Cell membrane</location>
    </subcellularLocation>
    <subcellularLocation>
        <location evidence="1">Membrane</location>
        <topology evidence="1">Single-pass membrane protein</topology>
    </subcellularLocation>
</comment>
<dbReference type="InterPro" id="IPR017790">
    <property type="entry name" value="Penicillin-binding_protein_2"/>
</dbReference>
<evidence type="ECO:0000256" key="11">
    <source>
        <dbReference type="ARBA" id="ARBA00022989"/>
    </source>
</evidence>
<keyword evidence="19" id="KW-1185">Reference proteome</keyword>
<dbReference type="Proteomes" id="UP001595886">
    <property type="component" value="Unassembled WGS sequence"/>
</dbReference>
<comment type="function">
    <text evidence="14">Catalyzes cross-linking of the peptidoglycan cell wall.</text>
</comment>
<evidence type="ECO:0000256" key="6">
    <source>
        <dbReference type="ARBA" id="ARBA00022670"/>
    </source>
</evidence>
<evidence type="ECO:0000313" key="19">
    <source>
        <dbReference type="Proteomes" id="UP001595886"/>
    </source>
</evidence>
<dbReference type="PANTHER" id="PTHR30627:SF2">
    <property type="entry name" value="PEPTIDOGLYCAN D,D-TRANSPEPTIDASE MRDA"/>
    <property type="match status" value="1"/>
</dbReference>
<keyword evidence="4 14" id="KW-0997">Cell inner membrane</keyword>
<dbReference type="SUPFAM" id="SSF56601">
    <property type="entry name" value="beta-lactamase/transpeptidase-like"/>
    <property type="match status" value="1"/>
</dbReference>
<keyword evidence="11 14" id="KW-1133">Transmembrane helix</keyword>